<accession>A0AAD9KCQ6</accession>
<evidence type="ECO:0000313" key="3">
    <source>
        <dbReference type="Proteomes" id="UP001209878"/>
    </source>
</evidence>
<sequence length="229" mass="25229">MHILRGIVQLGQLLTARPDSKDCMKAVHVFHTAALVACNVLSNLSRGDTYKQVEWVLLESHSELLQLLLANRKDNRKLILQRCRYLLALIHHCTIPANARLLDMQKETIQVLVEMDPCNSTALLLLGNTQMTLSENEAVAAKAMQLLKEARRSYQASIFMEGKKAAGKPPEDLVQQTWWQDRIKAEELKKAPAAGPKNLVPQKGGPAKPGPRAPGGKVVAPKGGKCVFS</sequence>
<gene>
    <name evidence="2" type="ORF">NP493_1223g00000</name>
</gene>
<protein>
    <submittedName>
        <fullName evidence="2">Uncharacterized protein</fullName>
    </submittedName>
</protein>
<keyword evidence="3" id="KW-1185">Reference proteome</keyword>
<feature type="region of interest" description="Disordered" evidence="1">
    <location>
        <begin position="190"/>
        <end position="229"/>
    </location>
</feature>
<proteinExistence type="predicted"/>
<reference evidence="2" key="1">
    <citation type="journal article" date="2023" name="Mol. Biol. Evol.">
        <title>Third-Generation Sequencing Reveals the Adaptive Role of the Epigenome in Three Deep-Sea Polychaetes.</title>
        <authorList>
            <person name="Perez M."/>
            <person name="Aroh O."/>
            <person name="Sun Y."/>
            <person name="Lan Y."/>
            <person name="Juniper S.K."/>
            <person name="Young C.R."/>
            <person name="Angers B."/>
            <person name="Qian P.Y."/>
        </authorList>
    </citation>
    <scope>NUCLEOTIDE SEQUENCE</scope>
    <source>
        <strain evidence="2">R07B-5</strain>
    </source>
</reference>
<evidence type="ECO:0000256" key="1">
    <source>
        <dbReference type="SAM" id="MobiDB-lite"/>
    </source>
</evidence>
<dbReference type="AlphaFoldDB" id="A0AAD9KCQ6"/>
<name>A0AAD9KCQ6_RIDPI</name>
<comment type="caution">
    <text evidence="2">The sequence shown here is derived from an EMBL/GenBank/DDBJ whole genome shotgun (WGS) entry which is preliminary data.</text>
</comment>
<dbReference type="Proteomes" id="UP001209878">
    <property type="component" value="Unassembled WGS sequence"/>
</dbReference>
<organism evidence="2 3">
    <name type="scientific">Ridgeia piscesae</name>
    <name type="common">Tubeworm</name>
    <dbReference type="NCBI Taxonomy" id="27915"/>
    <lineage>
        <taxon>Eukaryota</taxon>
        <taxon>Metazoa</taxon>
        <taxon>Spiralia</taxon>
        <taxon>Lophotrochozoa</taxon>
        <taxon>Annelida</taxon>
        <taxon>Polychaeta</taxon>
        <taxon>Sedentaria</taxon>
        <taxon>Canalipalpata</taxon>
        <taxon>Sabellida</taxon>
        <taxon>Siboglinidae</taxon>
        <taxon>Ridgeia</taxon>
    </lineage>
</organism>
<evidence type="ECO:0000313" key="2">
    <source>
        <dbReference type="EMBL" id="KAK2168710.1"/>
    </source>
</evidence>
<feature type="compositionally biased region" description="Low complexity" evidence="1">
    <location>
        <begin position="214"/>
        <end position="229"/>
    </location>
</feature>
<dbReference type="EMBL" id="JAODUO010001220">
    <property type="protein sequence ID" value="KAK2168710.1"/>
    <property type="molecule type" value="Genomic_DNA"/>
</dbReference>